<sequence>MERVVVAGDLPGPEAVIDEDVSQFRNDLLLDELEKFRDELKSQIFQSQELLPVSPAEYQPQSTQAFDMPSIIESHERSVESVVAAESDVSPNSNFVNEPGTVPLMAFCSEGSPFKYLSMARKVS</sequence>
<evidence type="ECO:0000313" key="2">
    <source>
        <dbReference type="Proteomes" id="UP000717328"/>
    </source>
</evidence>
<dbReference type="AlphaFoldDB" id="A0A9P7FVY7"/>
<reference evidence="1" key="1">
    <citation type="submission" date="2021-02" db="EMBL/GenBank/DDBJ databases">
        <authorList>
            <person name="Nieuwenhuis M."/>
            <person name="Van De Peppel L.J.J."/>
        </authorList>
    </citation>
    <scope>NUCLEOTIDE SEQUENCE</scope>
    <source>
        <strain evidence="1">D49</strain>
    </source>
</reference>
<keyword evidence="2" id="KW-1185">Reference proteome</keyword>
<protein>
    <submittedName>
        <fullName evidence="1">Uncharacterized protein</fullName>
    </submittedName>
</protein>
<gene>
    <name evidence="1" type="ORF">H0H81_003498</name>
</gene>
<evidence type="ECO:0000313" key="1">
    <source>
        <dbReference type="EMBL" id="KAG5639354.1"/>
    </source>
</evidence>
<dbReference type="EMBL" id="JABCKI010005723">
    <property type="protein sequence ID" value="KAG5639354.1"/>
    <property type="molecule type" value="Genomic_DNA"/>
</dbReference>
<dbReference type="Proteomes" id="UP000717328">
    <property type="component" value="Unassembled WGS sequence"/>
</dbReference>
<accession>A0A9P7FVY7</accession>
<comment type="caution">
    <text evidence="1">The sequence shown here is derived from an EMBL/GenBank/DDBJ whole genome shotgun (WGS) entry which is preliminary data.</text>
</comment>
<proteinExistence type="predicted"/>
<reference evidence="1" key="2">
    <citation type="submission" date="2021-10" db="EMBL/GenBank/DDBJ databases">
        <title>Phylogenomics reveals ancestral predisposition of the termite-cultivated fungus Termitomyces towards a domesticated lifestyle.</title>
        <authorList>
            <person name="Auxier B."/>
            <person name="Grum-Grzhimaylo A."/>
            <person name="Cardenas M.E."/>
            <person name="Lodge J.D."/>
            <person name="Laessoe T."/>
            <person name="Pedersen O."/>
            <person name="Smith M.E."/>
            <person name="Kuyper T.W."/>
            <person name="Franco-Molano E.A."/>
            <person name="Baroni T.J."/>
            <person name="Aanen D.K."/>
        </authorList>
    </citation>
    <scope>NUCLEOTIDE SEQUENCE</scope>
    <source>
        <strain evidence="1">D49</strain>
    </source>
</reference>
<name>A0A9P7FVY7_9AGAR</name>
<organism evidence="1 2">
    <name type="scientific">Sphagnurus paluster</name>
    <dbReference type="NCBI Taxonomy" id="117069"/>
    <lineage>
        <taxon>Eukaryota</taxon>
        <taxon>Fungi</taxon>
        <taxon>Dikarya</taxon>
        <taxon>Basidiomycota</taxon>
        <taxon>Agaricomycotina</taxon>
        <taxon>Agaricomycetes</taxon>
        <taxon>Agaricomycetidae</taxon>
        <taxon>Agaricales</taxon>
        <taxon>Tricholomatineae</taxon>
        <taxon>Lyophyllaceae</taxon>
        <taxon>Sphagnurus</taxon>
    </lineage>
</organism>